<dbReference type="AlphaFoldDB" id="A0A1F6DMS7"/>
<reference evidence="2 3" key="1">
    <citation type="journal article" date="2016" name="Nat. Commun.">
        <title>Thousands of microbial genomes shed light on interconnected biogeochemical processes in an aquifer system.</title>
        <authorList>
            <person name="Anantharaman K."/>
            <person name="Brown C.T."/>
            <person name="Hug L.A."/>
            <person name="Sharon I."/>
            <person name="Castelle C.J."/>
            <person name="Probst A.J."/>
            <person name="Thomas B.C."/>
            <person name="Singh A."/>
            <person name="Wilkins M.J."/>
            <person name="Karaoz U."/>
            <person name="Brodie E.L."/>
            <person name="Williams K.H."/>
            <person name="Hubbard S.S."/>
            <person name="Banfield J.F."/>
        </authorList>
    </citation>
    <scope>NUCLEOTIDE SEQUENCE [LARGE SCALE GENOMIC DNA]</scope>
</reference>
<evidence type="ECO:0000313" key="3">
    <source>
        <dbReference type="Proteomes" id="UP000178532"/>
    </source>
</evidence>
<feature type="transmembrane region" description="Helical" evidence="1">
    <location>
        <begin position="20"/>
        <end position="39"/>
    </location>
</feature>
<evidence type="ECO:0000313" key="2">
    <source>
        <dbReference type="EMBL" id="OGG62714.1"/>
    </source>
</evidence>
<name>A0A1F6DMS7_9BACT</name>
<dbReference type="STRING" id="1798495.A3C19_03365"/>
<gene>
    <name evidence="2" type="ORF">A3C19_03365</name>
</gene>
<sequence>MSDFLSFLSCLADYFMDELGFVSGIINTVVGIFLSKPLLEFNIFISYICIRAQTIAKEN</sequence>
<dbReference type="EMBL" id="MFLI01000004">
    <property type="protein sequence ID" value="OGG62714.1"/>
    <property type="molecule type" value="Genomic_DNA"/>
</dbReference>
<comment type="caution">
    <text evidence="2">The sequence shown here is derived from an EMBL/GenBank/DDBJ whole genome shotgun (WGS) entry which is preliminary data.</text>
</comment>
<keyword evidence="1" id="KW-0472">Membrane</keyword>
<protein>
    <submittedName>
        <fullName evidence="2">Uncharacterized protein</fullName>
    </submittedName>
</protein>
<evidence type="ECO:0000256" key="1">
    <source>
        <dbReference type="SAM" id="Phobius"/>
    </source>
</evidence>
<keyword evidence="1" id="KW-0812">Transmembrane</keyword>
<proteinExistence type="predicted"/>
<organism evidence="2 3">
    <name type="scientific">Candidatus Kaiserbacteria bacterium RIFCSPHIGHO2_02_FULL_54_22</name>
    <dbReference type="NCBI Taxonomy" id="1798495"/>
    <lineage>
        <taxon>Bacteria</taxon>
        <taxon>Candidatus Kaiseribacteriota</taxon>
    </lineage>
</organism>
<keyword evidence="1" id="KW-1133">Transmembrane helix</keyword>
<accession>A0A1F6DMS7</accession>
<dbReference type="Proteomes" id="UP000178532">
    <property type="component" value="Unassembled WGS sequence"/>
</dbReference>